<feature type="transmembrane region" description="Helical" evidence="10">
    <location>
        <begin position="955"/>
        <end position="972"/>
    </location>
</feature>
<evidence type="ECO:0000256" key="6">
    <source>
        <dbReference type="ARBA" id="ARBA00022741"/>
    </source>
</evidence>
<dbReference type="Gene3D" id="1.20.1560.10">
    <property type="entry name" value="ABC transporter type 1, transmembrane domain"/>
    <property type="match status" value="2"/>
</dbReference>
<dbReference type="PROSITE" id="PS00211">
    <property type="entry name" value="ABC_TRANSPORTER_1"/>
    <property type="match status" value="2"/>
</dbReference>
<dbReference type="GO" id="GO:0140359">
    <property type="term" value="F:ABC-type transporter activity"/>
    <property type="evidence" value="ECO:0007669"/>
    <property type="project" value="InterPro"/>
</dbReference>
<dbReference type="GeneID" id="19950825"/>
<dbReference type="CDD" id="cd18580">
    <property type="entry name" value="ABC_6TM_ABCC_D2"/>
    <property type="match status" value="1"/>
</dbReference>
<dbReference type="InterPro" id="IPR027417">
    <property type="entry name" value="P-loop_NTPase"/>
</dbReference>
<dbReference type="InterPro" id="IPR003439">
    <property type="entry name" value="ABC_transporter-like_ATP-bd"/>
</dbReference>
<dbReference type="InterPro" id="IPR050173">
    <property type="entry name" value="ABC_transporter_C-like"/>
</dbReference>
<dbReference type="eggNOG" id="KOG0054">
    <property type="taxonomic scope" value="Eukaryota"/>
</dbReference>
<feature type="transmembrane region" description="Helical" evidence="10">
    <location>
        <begin position="727"/>
        <end position="747"/>
    </location>
</feature>
<keyword evidence="4 10" id="KW-0812">Transmembrane</keyword>
<dbReference type="VEuPathDB" id="FungiDB:SDRG_10098"/>
<dbReference type="InterPro" id="IPR011527">
    <property type="entry name" value="ABC1_TM_dom"/>
</dbReference>
<evidence type="ECO:0000256" key="4">
    <source>
        <dbReference type="ARBA" id="ARBA00022692"/>
    </source>
</evidence>
<reference evidence="13 14" key="1">
    <citation type="submission" date="2012-04" db="EMBL/GenBank/DDBJ databases">
        <title>The Genome Sequence of Saprolegnia declina VS20.</title>
        <authorList>
            <consortium name="The Broad Institute Genome Sequencing Platform"/>
            <person name="Russ C."/>
            <person name="Nusbaum C."/>
            <person name="Tyler B."/>
            <person name="van West P."/>
            <person name="Dieguez-Uribeondo J."/>
            <person name="de Bruijn I."/>
            <person name="Tripathy S."/>
            <person name="Jiang R."/>
            <person name="Young S.K."/>
            <person name="Zeng Q."/>
            <person name="Gargeya S."/>
            <person name="Fitzgerald M."/>
            <person name="Haas B."/>
            <person name="Abouelleil A."/>
            <person name="Alvarado L."/>
            <person name="Arachchi H.M."/>
            <person name="Berlin A."/>
            <person name="Chapman S.B."/>
            <person name="Goldberg J."/>
            <person name="Griggs A."/>
            <person name="Gujja S."/>
            <person name="Hansen M."/>
            <person name="Howarth C."/>
            <person name="Imamovic A."/>
            <person name="Larimer J."/>
            <person name="McCowen C."/>
            <person name="Montmayeur A."/>
            <person name="Murphy C."/>
            <person name="Neiman D."/>
            <person name="Pearson M."/>
            <person name="Priest M."/>
            <person name="Roberts A."/>
            <person name="Saif S."/>
            <person name="Shea T."/>
            <person name="Sisk P."/>
            <person name="Sykes S."/>
            <person name="Wortman J."/>
            <person name="Nusbaum C."/>
            <person name="Birren B."/>
        </authorList>
    </citation>
    <scope>NUCLEOTIDE SEQUENCE [LARGE SCALE GENOMIC DNA]</scope>
    <source>
        <strain evidence="13 14">VS20</strain>
    </source>
</reference>
<dbReference type="EMBL" id="JH767164">
    <property type="protein sequence ID" value="EQC32351.1"/>
    <property type="molecule type" value="Genomic_DNA"/>
</dbReference>
<name>T0QCB9_SAPDV</name>
<dbReference type="InParanoid" id="T0QCB9"/>
<feature type="transmembrane region" description="Helical" evidence="10">
    <location>
        <begin position="346"/>
        <end position="368"/>
    </location>
</feature>
<dbReference type="SUPFAM" id="SSF52540">
    <property type="entry name" value="P-loop containing nucleoside triphosphate hydrolases"/>
    <property type="match status" value="2"/>
</dbReference>
<evidence type="ECO:0000256" key="8">
    <source>
        <dbReference type="ARBA" id="ARBA00022989"/>
    </source>
</evidence>
<gene>
    <name evidence="13" type="ORF">SDRG_10098</name>
</gene>
<dbReference type="InterPro" id="IPR017871">
    <property type="entry name" value="ABC_transporter-like_CS"/>
</dbReference>
<comment type="similarity">
    <text evidence="2">Belongs to the ABC transporter superfamily. ABCC family. Conjugate transporter (TC 3.A.1.208) subfamily.</text>
</comment>
<dbReference type="OMA" id="ANTVVLW"/>
<feature type="transmembrane region" description="Helical" evidence="10">
    <location>
        <begin position="262"/>
        <end position="281"/>
    </location>
</feature>
<dbReference type="CDD" id="cd03244">
    <property type="entry name" value="ABCC_MRP_domain2"/>
    <property type="match status" value="1"/>
</dbReference>
<comment type="subcellular location">
    <subcellularLocation>
        <location evidence="1">Vacuole membrane</location>
        <topology evidence="1">Multi-pass membrane protein</topology>
    </subcellularLocation>
</comment>
<feature type="transmembrane region" description="Helical" evidence="10">
    <location>
        <begin position="845"/>
        <end position="878"/>
    </location>
</feature>
<organism evidence="13 14">
    <name type="scientific">Saprolegnia diclina (strain VS20)</name>
    <dbReference type="NCBI Taxonomy" id="1156394"/>
    <lineage>
        <taxon>Eukaryota</taxon>
        <taxon>Sar</taxon>
        <taxon>Stramenopiles</taxon>
        <taxon>Oomycota</taxon>
        <taxon>Saprolegniomycetes</taxon>
        <taxon>Saprolegniales</taxon>
        <taxon>Saprolegniaceae</taxon>
        <taxon>Saprolegnia</taxon>
    </lineage>
</organism>
<evidence type="ECO:0000256" key="10">
    <source>
        <dbReference type="SAM" id="Phobius"/>
    </source>
</evidence>
<feature type="transmembrane region" description="Helical" evidence="10">
    <location>
        <begin position="380"/>
        <end position="403"/>
    </location>
</feature>
<dbReference type="PROSITE" id="PS50893">
    <property type="entry name" value="ABC_TRANSPORTER_2"/>
    <property type="match status" value="2"/>
</dbReference>
<feature type="domain" description="ABC transmembrane type-1" evidence="12">
    <location>
        <begin position="122"/>
        <end position="405"/>
    </location>
</feature>
<sequence length="1281" mass="140089">MVHEAQVPVTDLLHRHHVMGLDDAYVEATTPKQTDVVDVQEVEKHPMETASWVSIVLISWMDALIRKGARSPLKEADIWPVRYADSAEGLHVLLQSEWAKELTKPKPAFHKALWRSMARDTIWTIALYFLYSFLMLLQPIVIKSLLQYIQGKPTSLGLESGYGLAALLTILSFVSVTVIDFGQYLSSNLGCNAKTIIMDVVYRKSLKLSGFAKRKMSSGEIVTLSSVDSERVFQGYLLGAWTWASPVAVLAIFLMIGLEMGYLVGLVGGLFMYGMLALGYFSAKTVGDTRRALLTVQSERVKLTNELLQGVRVVKMYGWEAHLEAEIARVRGQELVLLKQYHGRRIFNTIALNIAPVICLALCLLTYVAQGNALTVDIAFAVLAYMNVARLPAMTFSNAILFIQEAKASCDRIGAFLLSDEVEGATLEPPTGDACGEVPEVAITDGDFTWHGSPSTDADPSLPLTLRNIHLHLAPASLTIVVGAVGSGKSSLVSALLGEIHKVRGTRHVTGNVAYVSQEPWIQHDTLRNNILFADAFDDTKYNAVLSACQLTSDLRMLPDGDRTEIGERGINLSGGQKARVSLARAMYRTEADIYLLDDPLSALDVHVAGAVFRDCVQGLLASKTTLLVLNSHYHLLPHADRIVVMVDGAIAADGPFDAVKAQFPDLQSFAEHAKTEDEVAPVKSVAAKAEAAATDGALVAKEARQIGAVSSSTYATYIGSSGCNSLFVFATIFLSFGSAQASLAILDWFMGYWSTHTSLQGELSSAWIYSGIAAVSIGLVWGRSVYVLFIVLLCSKSLHQRLFTKVLSAPVNTFFDLTPVGRILNRFSSDLDQVDSQLPFFGILFLQFLFQILAVAVVCAATSPFILILYLPLFYLFYKIQVYYNVSSGDLKRMDSTTRSPVVNLISETINGLSTIRAFRMSSVFAAKSRAALDYNQRFFLIYRVATRWLQMRLDWLSAAIIAGVAFLSIATKASVGLAAAGLALTYASQMSSFLSRTTMLFSFIDNIMTSVERLEEYNSLETEGDTKLVTATVDASWPMKGVVTFDHYAMRYRDHLDLVLKDVSFTVPAGAKVGICGRTGSGKSSLMVALFRMVEAASGRILIDGVDLASIDLHTMRSRLTIIPQDPVLFSGSLRFNLDPSNRSSDDELWSVLKQVHLGDVISTLEFEVAEKGGNLSVGQRQLLCIARALLRKSRVVLLDEATASIDLASDRLIQETIKECFGQDVTLLVIAHRLDTILDSDQILVMADGRVAEYGPPSELLANEASAFAQLAKQARLG</sequence>
<feature type="transmembrane region" description="Helical" evidence="10">
    <location>
        <begin position="161"/>
        <end position="179"/>
    </location>
</feature>
<keyword evidence="5" id="KW-0677">Repeat</keyword>
<evidence type="ECO:0000256" key="1">
    <source>
        <dbReference type="ARBA" id="ARBA00004128"/>
    </source>
</evidence>
<keyword evidence="14" id="KW-1185">Reference proteome</keyword>
<dbReference type="GO" id="GO:0005524">
    <property type="term" value="F:ATP binding"/>
    <property type="evidence" value="ECO:0007669"/>
    <property type="project" value="UniProtKB-KW"/>
</dbReference>
<protein>
    <submittedName>
        <fullName evidence="13">Uncharacterized protein</fullName>
    </submittedName>
</protein>
<evidence type="ECO:0000256" key="3">
    <source>
        <dbReference type="ARBA" id="ARBA00022448"/>
    </source>
</evidence>
<evidence type="ECO:0000259" key="11">
    <source>
        <dbReference type="PROSITE" id="PS50893"/>
    </source>
</evidence>
<keyword evidence="9 10" id="KW-0472">Membrane</keyword>
<dbReference type="InterPro" id="IPR044746">
    <property type="entry name" value="ABCC_6TM_D1"/>
</dbReference>
<evidence type="ECO:0000313" key="14">
    <source>
        <dbReference type="Proteomes" id="UP000030762"/>
    </source>
</evidence>
<evidence type="ECO:0000256" key="9">
    <source>
        <dbReference type="ARBA" id="ARBA00023136"/>
    </source>
</evidence>
<evidence type="ECO:0000256" key="7">
    <source>
        <dbReference type="ARBA" id="ARBA00022840"/>
    </source>
</evidence>
<dbReference type="STRING" id="1156394.T0QCB9"/>
<accession>T0QCB9</accession>
<dbReference type="FunCoup" id="T0QCB9">
    <property type="interactions" value="4"/>
</dbReference>
<keyword evidence="7" id="KW-0067">ATP-binding</keyword>
<dbReference type="Pfam" id="PF00664">
    <property type="entry name" value="ABC_membrane"/>
    <property type="match status" value="2"/>
</dbReference>
<feature type="transmembrane region" description="Helical" evidence="10">
    <location>
        <begin position="121"/>
        <end position="141"/>
    </location>
</feature>
<feature type="domain" description="ABC transporter" evidence="11">
    <location>
        <begin position="1045"/>
        <end position="1276"/>
    </location>
</feature>
<dbReference type="FunFam" id="1.20.1560.10:FF:000013">
    <property type="entry name" value="ABC transporter C family member 2"/>
    <property type="match status" value="1"/>
</dbReference>
<dbReference type="PROSITE" id="PS50929">
    <property type="entry name" value="ABC_TM1F"/>
    <property type="match status" value="2"/>
</dbReference>
<dbReference type="FunFam" id="3.40.50.300:FF:000074">
    <property type="entry name" value="Multidrug resistance-associated protein 5 isoform 1"/>
    <property type="match status" value="1"/>
</dbReference>
<keyword evidence="6" id="KW-0547">Nucleotide-binding</keyword>
<dbReference type="SMART" id="SM00382">
    <property type="entry name" value="AAA"/>
    <property type="match status" value="2"/>
</dbReference>
<dbReference type="Gene3D" id="3.40.50.300">
    <property type="entry name" value="P-loop containing nucleotide triphosphate hydrolases"/>
    <property type="match status" value="2"/>
</dbReference>
<feature type="domain" description="ABC transmembrane type-1" evidence="12">
    <location>
        <begin position="727"/>
        <end position="1008"/>
    </location>
</feature>
<evidence type="ECO:0000256" key="5">
    <source>
        <dbReference type="ARBA" id="ARBA00022737"/>
    </source>
</evidence>
<dbReference type="GO" id="GO:0005774">
    <property type="term" value="C:vacuolar membrane"/>
    <property type="evidence" value="ECO:0007669"/>
    <property type="project" value="UniProtKB-SubCell"/>
</dbReference>
<feature type="transmembrane region" description="Helical" evidence="10">
    <location>
        <begin position="236"/>
        <end position="256"/>
    </location>
</feature>
<dbReference type="Proteomes" id="UP000030762">
    <property type="component" value="Unassembled WGS sequence"/>
</dbReference>
<dbReference type="CDD" id="cd18579">
    <property type="entry name" value="ABC_6TM_ABCC_D1"/>
    <property type="match status" value="1"/>
</dbReference>
<dbReference type="InterPro" id="IPR003593">
    <property type="entry name" value="AAA+_ATPase"/>
</dbReference>
<dbReference type="FunFam" id="3.40.50.300:FF:000997">
    <property type="entry name" value="Multidrug resistance-associated protein 1"/>
    <property type="match status" value="1"/>
</dbReference>
<keyword evidence="3" id="KW-0813">Transport</keyword>
<feature type="transmembrane region" description="Helical" evidence="10">
    <location>
        <begin position="767"/>
        <end position="795"/>
    </location>
</feature>
<feature type="domain" description="ABC transporter" evidence="11">
    <location>
        <begin position="443"/>
        <end position="673"/>
    </location>
</feature>
<dbReference type="RefSeq" id="XP_008614292.1">
    <property type="nucleotide sequence ID" value="XM_008616070.1"/>
</dbReference>
<evidence type="ECO:0000313" key="13">
    <source>
        <dbReference type="EMBL" id="EQC32351.1"/>
    </source>
</evidence>
<evidence type="ECO:0000256" key="2">
    <source>
        <dbReference type="ARBA" id="ARBA00009726"/>
    </source>
</evidence>
<dbReference type="GO" id="GO:0016887">
    <property type="term" value="F:ATP hydrolysis activity"/>
    <property type="evidence" value="ECO:0007669"/>
    <property type="project" value="InterPro"/>
</dbReference>
<dbReference type="PANTHER" id="PTHR24223">
    <property type="entry name" value="ATP-BINDING CASSETTE SUB-FAMILY C"/>
    <property type="match status" value="1"/>
</dbReference>
<dbReference type="OrthoDB" id="6500128at2759"/>
<dbReference type="InterPro" id="IPR036640">
    <property type="entry name" value="ABC1_TM_sf"/>
</dbReference>
<proteinExistence type="inferred from homology"/>
<keyword evidence="8 10" id="KW-1133">Transmembrane helix</keyword>
<evidence type="ECO:0000259" key="12">
    <source>
        <dbReference type="PROSITE" id="PS50929"/>
    </source>
</evidence>
<dbReference type="Pfam" id="PF00005">
    <property type="entry name" value="ABC_tran"/>
    <property type="match status" value="2"/>
</dbReference>
<dbReference type="CDD" id="cd03250">
    <property type="entry name" value="ABCC_MRP_domain1"/>
    <property type="match status" value="1"/>
</dbReference>
<dbReference type="InterPro" id="IPR044726">
    <property type="entry name" value="ABCC_6TM_D2"/>
</dbReference>
<dbReference type="PANTHER" id="PTHR24223:SF443">
    <property type="entry name" value="MULTIDRUG-RESISTANCE LIKE PROTEIN 1, ISOFORM I"/>
    <property type="match status" value="1"/>
</dbReference>
<dbReference type="SUPFAM" id="SSF90123">
    <property type="entry name" value="ABC transporter transmembrane region"/>
    <property type="match status" value="2"/>
</dbReference>